<dbReference type="EMBL" id="SMAK01000002">
    <property type="protein sequence ID" value="TCT12366.1"/>
    <property type="molecule type" value="Genomic_DNA"/>
</dbReference>
<comment type="caution">
    <text evidence="1">The sequence shown here is derived from an EMBL/GenBank/DDBJ whole genome shotgun (WGS) entry which is preliminary data.</text>
</comment>
<evidence type="ECO:0000313" key="1">
    <source>
        <dbReference type="EMBL" id="TCT12366.1"/>
    </source>
</evidence>
<gene>
    <name evidence="1" type="ORF">EDC22_10249</name>
</gene>
<dbReference type="Proteomes" id="UP000295678">
    <property type="component" value="Unassembled WGS sequence"/>
</dbReference>
<protein>
    <submittedName>
        <fullName evidence="1">Uncharacterized protein</fullName>
    </submittedName>
</protein>
<keyword evidence="2" id="KW-1185">Reference proteome</keyword>
<dbReference type="RefSeq" id="WP_245499605.1">
    <property type="nucleotide sequence ID" value="NZ_SMAK01000002.1"/>
</dbReference>
<name>A0A4R3MFR4_9HYPH</name>
<dbReference type="AlphaFoldDB" id="A0A4R3MFR4"/>
<sequence>MVRPARVAAIAAIAIMLAVDDSRPRADAPMTAAEIARTISGKRVYLRTPFGGEFPLYYRPGGIVDGSGEALGLGRLMRPTDTGRWWVEGDRLCQQWQSWYDGRRYCFTLVRQGPNELAWQRDDGLAGTARIDD</sequence>
<organism evidence="1 2">
    <name type="scientific">Tepidamorphus gemmatus</name>
    <dbReference type="NCBI Taxonomy" id="747076"/>
    <lineage>
        <taxon>Bacteria</taxon>
        <taxon>Pseudomonadati</taxon>
        <taxon>Pseudomonadota</taxon>
        <taxon>Alphaproteobacteria</taxon>
        <taxon>Hyphomicrobiales</taxon>
        <taxon>Tepidamorphaceae</taxon>
        <taxon>Tepidamorphus</taxon>
    </lineage>
</organism>
<accession>A0A4R3MFR4</accession>
<reference evidence="1 2" key="1">
    <citation type="submission" date="2019-03" db="EMBL/GenBank/DDBJ databases">
        <title>Genomic Encyclopedia of Type Strains, Phase IV (KMG-IV): sequencing the most valuable type-strain genomes for metagenomic binning, comparative biology and taxonomic classification.</title>
        <authorList>
            <person name="Goeker M."/>
        </authorList>
    </citation>
    <scope>NUCLEOTIDE SEQUENCE [LARGE SCALE GENOMIC DNA]</scope>
    <source>
        <strain evidence="1 2">DSM 19345</strain>
    </source>
</reference>
<evidence type="ECO:0000313" key="2">
    <source>
        <dbReference type="Proteomes" id="UP000295678"/>
    </source>
</evidence>
<proteinExistence type="predicted"/>